<name>A0AB37W7A0_9PLEO</name>
<comment type="caution">
    <text evidence="3">The sequence shown here is derived from an EMBL/GenBank/DDBJ whole genome shotgun (WGS) entry which is preliminary data.</text>
</comment>
<organism evidence="3 4">
    <name type="scientific">Alternaria tenuissima</name>
    <dbReference type="NCBI Taxonomy" id="119927"/>
    <lineage>
        <taxon>Eukaryota</taxon>
        <taxon>Fungi</taxon>
        <taxon>Dikarya</taxon>
        <taxon>Ascomycota</taxon>
        <taxon>Pezizomycotina</taxon>
        <taxon>Dothideomycetes</taxon>
        <taxon>Pleosporomycetidae</taxon>
        <taxon>Pleosporales</taxon>
        <taxon>Pleosporineae</taxon>
        <taxon>Pleosporaceae</taxon>
        <taxon>Alternaria</taxon>
        <taxon>Alternaria sect. Alternaria</taxon>
        <taxon>Alternaria alternata complex</taxon>
    </lineage>
</organism>
<gene>
    <name evidence="3" type="ORF">AA0115_g10466</name>
</gene>
<feature type="domain" description="Heterokaryon incompatibility" evidence="2">
    <location>
        <begin position="125"/>
        <end position="274"/>
    </location>
</feature>
<dbReference type="Pfam" id="PF26639">
    <property type="entry name" value="Het-6_barrel"/>
    <property type="match status" value="1"/>
</dbReference>
<dbReference type="PANTHER" id="PTHR24148">
    <property type="entry name" value="ANKYRIN REPEAT DOMAIN-CONTAINING PROTEIN 39 HOMOLOG-RELATED"/>
    <property type="match status" value="1"/>
</dbReference>
<dbReference type="InterPro" id="IPR010730">
    <property type="entry name" value="HET"/>
</dbReference>
<dbReference type="EMBL" id="PDXB01000039">
    <property type="protein sequence ID" value="RYN20058.1"/>
    <property type="molecule type" value="Genomic_DNA"/>
</dbReference>
<dbReference type="Pfam" id="PF06985">
    <property type="entry name" value="HET"/>
    <property type="match status" value="1"/>
</dbReference>
<accession>A0AB37W7A0</accession>
<dbReference type="InterPro" id="IPR052895">
    <property type="entry name" value="HetReg/Transcr_Mod"/>
</dbReference>
<evidence type="ECO:0000313" key="4">
    <source>
        <dbReference type="Proteomes" id="UP000292340"/>
    </source>
</evidence>
<dbReference type="Proteomes" id="UP000292340">
    <property type="component" value="Unassembled WGS sequence"/>
</dbReference>
<reference evidence="3" key="1">
    <citation type="submission" date="2017-10" db="EMBL/GenBank/DDBJ databases">
        <authorList>
            <person name="Armitage A.D."/>
            <person name="Barbara D.J."/>
            <person name="Woodhall J.W."/>
            <person name="Sreenivasaprasad S."/>
            <person name="Lane C.R."/>
            <person name="Clarkson J.P."/>
            <person name="Harrison R.J."/>
        </authorList>
    </citation>
    <scope>NUCLEOTIDE SEQUENCE</scope>
    <source>
        <strain evidence="3">FERA 1164</strain>
    </source>
</reference>
<reference evidence="3" key="2">
    <citation type="journal article" date="2019" name="bioRxiv">
        <title>Genomics, evolutionary history and diagnostics of the Alternaria alternata species group including apple and Asian pear pathotypes.</title>
        <authorList>
            <person name="Armitage A.D."/>
            <person name="Cockerton H.M."/>
            <person name="Sreenivasaprasad S."/>
            <person name="Woodhall J.W."/>
            <person name="Lane C.R."/>
            <person name="Harrison R.J."/>
            <person name="Clarkson J.P."/>
        </authorList>
    </citation>
    <scope>NUCLEOTIDE SEQUENCE</scope>
    <source>
        <strain evidence="3">FERA 1164</strain>
    </source>
</reference>
<dbReference type="PANTHER" id="PTHR24148:SF64">
    <property type="entry name" value="HETEROKARYON INCOMPATIBILITY DOMAIN-CONTAINING PROTEIN"/>
    <property type="match status" value="1"/>
</dbReference>
<evidence type="ECO:0000256" key="1">
    <source>
        <dbReference type="SAM" id="MobiDB-lite"/>
    </source>
</evidence>
<feature type="region of interest" description="Disordered" evidence="1">
    <location>
        <begin position="64"/>
        <end position="98"/>
    </location>
</feature>
<proteinExistence type="predicted"/>
<evidence type="ECO:0000313" key="3">
    <source>
        <dbReference type="EMBL" id="RYN20058.1"/>
    </source>
</evidence>
<protein>
    <recommendedName>
        <fullName evidence="2">Heterokaryon incompatibility domain-containing protein</fullName>
    </recommendedName>
</protein>
<dbReference type="AlphaFoldDB" id="A0AB37W7A0"/>
<sequence length="684" mass="77097">MKYRSLNIQADELRLISILSRSPSASLRQDNDDLVACTLDHYSLIRASGKALLPTRDAEISLDWTSEHQRDEERQRRRKDSGSSFGSTGSEEVISHKAPIGEHNIASQDFENHRSIGGRFEWGDYVALSYTWGNPADKKKIILNGEIVLVQANLEAALRALQRKEPMRSGYKIWIDALCINQGDLGERSREVRRMRLIYKMAADVVIWLGSEAEESDKAMDLIRILSDSCKDGTDKALGVKLRRDPGYLEPGAWLALSCLLERSYWNRMWIIQELCLGGANAPILCGYKSVTWKEFFTGIYTFGKYNVDVIFNCIDRERALVGKKPFGLNRNKIIHIDMEHERQIGAGKTQYMCLLDIARKSDASDLKDKVYGILGLMPGPVTSLIDLDYARSIEKVYTEFARNYITGTQSLEILEQCRFRDTNLPSWVPDWRNKEHYRLFSGTHSTYHASGTSVASYRFSDDGRILYADGVMLDKVDGLGCAYLEYGTSTEQPDCVVPSNNALNVYGSDGSMRDALWRTLTGNRTPNGRPAPDTYAEILDLPLRESYSNPLPSRGARAFSRFLTQSASLSVASKRLDSYFVNPSDIFPKTGIDAVERVWRFTRTHRMMTTCKGRVGMVPREARKGDLVCVLSGLDVPVLLRPGENRTEPLVLVGSGYVHGIMDGEAIQWMRDGLCESETFSLR</sequence>
<feature type="compositionally biased region" description="Basic and acidic residues" evidence="1">
    <location>
        <begin position="65"/>
        <end position="75"/>
    </location>
</feature>
<evidence type="ECO:0000259" key="2">
    <source>
        <dbReference type="Pfam" id="PF06985"/>
    </source>
</evidence>